<evidence type="ECO:0000313" key="2">
    <source>
        <dbReference type="EMBL" id="SDY92581.1"/>
    </source>
</evidence>
<evidence type="ECO:0000256" key="1">
    <source>
        <dbReference type="SAM" id="SignalP"/>
    </source>
</evidence>
<protein>
    <recommendedName>
        <fullName evidence="4">EF hand</fullName>
    </recommendedName>
</protein>
<dbReference type="EMBL" id="FNPF01000032">
    <property type="protein sequence ID" value="SDY92581.1"/>
    <property type="molecule type" value="Genomic_DNA"/>
</dbReference>
<evidence type="ECO:0008006" key="4">
    <source>
        <dbReference type="Google" id="ProtNLM"/>
    </source>
</evidence>
<feature type="chain" id="PRO_5011581448" description="EF hand" evidence="1">
    <location>
        <begin position="29"/>
        <end position="197"/>
    </location>
</feature>
<proteinExistence type="predicted"/>
<organism evidence="2 3">
    <name type="scientific">Citreimonas salinaria</name>
    <dbReference type="NCBI Taxonomy" id="321339"/>
    <lineage>
        <taxon>Bacteria</taxon>
        <taxon>Pseudomonadati</taxon>
        <taxon>Pseudomonadota</taxon>
        <taxon>Alphaproteobacteria</taxon>
        <taxon>Rhodobacterales</taxon>
        <taxon>Roseobacteraceae</taxon>
        <taxon>Citreimonas</taxon>
    </lineage>
</organism>
<dbReference type="InterPro" id="IPR011992">
    <property type="entry name" value="EF-hand-dom_pair"/>
</dbReference>
<name>A0A1H3NUF9_9RHOB</name>
<evidence type="ECO:0000313" key="3">
    <source>
        <dbReference type="Proteomes" id="UP000199286"/>
    </source>
</evidence>
<accession>A0A1H3NUF9</accession>
<dbReference type="Proteomes" id="UP000199286">
    <property type="component" value="Unassembled WGS sequence"/>
</dbReference>
<dbReference type="InterPro" id="IPR018247">
    <property type="entry name" value="EF_Hand_1_Ca_BS"/>
</dbReference>
<dbReference type="RefSeq" id="WP_089886361.1">
    <property type="nucleotide sequence ID" value="NZ_FNPF01000032.1"/>
</dbReference>
<feature type="signal peptide" evidence="1">
    <location>
        <begin position="1"/>
        <end position="28"/>
    </location>
</feature>
<dbReference type="AlphaFoldDB" id="A0A1H3NUF9"/>
<dbReference type="Gene3D" id="1.10.238.10">
    <property type="entry name" value="EF-hand"/>
    <property type="match status" value="1"/>
</dbReference>
<reference evidence="2 3" key="1">
    <citation type="submission" date="2016-10" db="EMBL/GenBank/DDBJ databases">
        <authorList>
            <person name="de Groot N.N."/>
        </authorList>
    </citation>
    <scope>NUCLEOTIDE SEQUENCE [LARGE SCALE GENOMIC DNA]</scope>
    <source>
        <strain evidence="2 3">DSM 26880</strain>
    </source>
</reference>
<gene>
    <name evidence="2" type="ORF">SAMN05444340_13210</name>
</gene>
<sequence>MKLADTFSVRTAALVTTLMIPVGAFAQAAEWTYTDWDNDGNLELSETEFQTGFAESGTFDAWDRDDDTFLSEGEFATGTFADWDTDNDLQITEEEYTVGAERWYGPDYNTPYTDWDADESGYIDRTEFGEGWDSDYYTAWDEDEDSLLSEDEYTAGVYDSADLNDDYVVTVEEEGWFEGWFDGDDVEAEIEEVGDVY</sequence>
<dbReference type="PROSITE" id="PS00018">
    <property type="entry name" value="EF_HAND_1"/>
    <property type="match status" value="1"/>
</dbReference>
<dbReference type="OrthoDB" id="7852162at2"/>
<keyword evidence="1" id="KW-0732">Signal</keyword>
<dbReference type="SUPFAM" id="SSF47473">
    <property type="entry name" value="EF-hand"/>
    <property type="match status" value="1"/>
</dbReference>
<keyword evidence="3" id="KW-1185">Reference proteome</keyword>